<organism evidence="5 6">
    <name type="scientific">Gilvimarinus gilvus</name>
    <dbReference type="NCBI Taxonomy" id="3058038"/>
    <lineage>
        <taxon>Bacteria</taxon>
        <taxon>Pseudomonadati</taxon>
        <taxon>Pseudomonadota</taxon>
        <taxon>Gammaproteobacteria</taxon>
        <taxon>Cellvibrionales</taxon>
        <taxon>Cellvibrionaceae</taxon>
        <taxon>Gilvimarinus</taxon>
    </lineage>
</organism>
<protein>
    <submittedName>
        <fullName evidence="5">Helix-turn-helix transcriptional regulator</fullName>
    </submittedName>
</protein>
<reference evidence="5 6" key="1">
    <citation type="submission" date="2023-11" db="EMBL/GenBank/DDBJ databases">
        <title>Gilvimarinus fulvus sp. nov., isolated from the surface of Kelp.</title>
        <authorList>
            <person name="Sun Y.Y."/>
            <person name="Gong Y."/>
            <person name="Du Z.J."/>
        </authorList>
    </citation>
    <scope>NUCLEOTIDE SEQUENCE [LARGE SCALE GENOMIC DNA]</scope>
    <source>
        <strain evidence="5 6">SDUM040013</strain>
    </source>
</reference>
<dbReference type="SMART" id="SM00342">
    <property type="entry name" value="HTH_ARAC"/>
    <property type="match status" value="1"/>
</dbReference>
<evidence type="ECO:0000259" key="4">
    <source>
        <dbReference type="PROSITE" id="PS01124"/>
    </source>
</evidence>
<keyword evidence="3" id="KW-0804">Transcription</keyword>
<dbReference type="Proteomes" id="UP001273505">
    <property type="component" value="Unassembled WGS sequence"/>
</dbReference>
<gene>
    <name evidence="5" type="ORF">SCD92_04955</name>
</gene>
<comment type="caution">
    <text evidence="5">The sequence shown here is derived from an EMBL/GenBank/DDBJ whole genome shotgun (WGS) entry which is preliminary data.</text>
</comment>
<proteinExistence type="predicted"/>
<dbReference type="InterPro" id="IPR020449">
    <property type="entry name" value="Tscrpt_reg_AraC-type_HTH"/>
</dbReference>
<dbReference type="EMBL" id="JAXAFO010000006">
    <property type="protein sequence ID" value="MDX6848697.1"/>
    <property type="molecule type" value="Genomic_DNA"/>
</dbReference>
<evidence type="ECO:0000313" key="5">
    <source>
        <dbReference type="EMBL" id="MDX6848697.1"/>
    </source>
</evidence>
<dbReference type="PANTHER" id="PTHR47894:SF4">
    <property type="entry name" value="HTH-TYPE TRANSCRIPTIONAL REGULATOR GADX"/>
    <property type="match status" value="1"/>
</dbReference>
<evidence type="ECO:0000313" key="6">
    <source>
        <dbReference type="Proteomes" id="UP001273505"/>
    </source>
</evidence>
<keyword evidence="2" id="KW-0238">DNA-binding</keyword>
<dbReference type="RefSeq" id="WP_302724100.1">
    <property type="nucleotide sequence ID" value="NZ_JAULRU010000731.1"/>
</dbReference>
<dbReference type="SUPFAM" id="SSF46689">
    <property type="entry name" value="Homeodomain-like"/>
    <property type="match status" value="1"/>
</dbReference>
<dbReference type="PROSITE" id="PS01124">
    <property type="entry name" value="HTH_ARAC_FAMILY_2"/>
    <property type="match status" value="1"/>
</dbReference>
<evidence type="ECO:0000256" key="3">
    <source>
        <dbReference type="ARBA" id="ARBA00023163"/>
    </source>
</evidence>
<keyword evidence="1" id="KW-0805">Transcription regulation</keyword>
<dbReference type="Pfam" id="PF12833">
    <property type="entry name" value="HTH_18"/>
    <property type="match status" value="1"/>
</dbReference>
<dbReference type="InterPro" id="IPR018060">
    <property type="entry name" value="HTH_AraC"/>
</dbReference>
<evidence type="ECO:0000256" key="2">
    <source>
        <dbReference type="ARBA" id="ARBA00023125"/>
    </source>
</evidence>
<feature type="domain" description="HTH araC/xylS-type" evidence="4">
    <location>
        <begin position="170"/>
        <end position="267"/>
    </location>
</feature>
<sequence>MPATPLLEIAKRSLSDTNERPFSVYSSLREQRLLNVPIIKPLLIVVLEGEKQLGQSNPVSVHADQFVLLSNNPSVHMRNVPSQREYFALLIEFEFDDFLCLHAAADPTPAEYVTGHVDELLNESLRQFVGWSEHAPRALWAHRRQELLKILLHGGHTSLCTVAESHHLSNQLFRLVSDSIGKSLSAKSAAQQLSISEASLRRKLALEGTSFQVIKDQVRLTHGLHLLQTTHRQIGLIAGQCGYSSASRFTDKFKTQFGITPSELRSTRMSE</sequence>
<dbReference type="PRINTS" id="PR00032">
    <property type="entry name" value="HTHARAC"/>
</dbReference>
<dbReference type="PANTHER" id="PTHR47894">
    <property type="entry name" value="HTH-TYPE TRANSCRIPTIONAL REGULATOR GADX"/>
    <property type="match status" value="1"/>
</dbReference>
<evidence type="ECO:0000256" key="1">
    <source>
        <dbReference type="ARBA" id="ARBA00023015"/>
    </source>
</evidence>
<dbReference type="InterPro" id="IPR009057">
    <property type="entry name" value="Homeodomain-like_sf"/>
</dbReference>
<accession>A0ABU4RUZ9</accession>
<dbReference type="Gene3D" id="1.10.10.60">
    <property type="entry name" value="Homeodomain-like"/>
    <property type="match status" value="1"/>
</dbReference>
<name>A0ABU4RUZ9_9GAMM</name>
<keyword evidence="6" id="KW-1185">Reference proteome</keyword>